<protein>
    <recommendedName>
        <fullName evidence="6">Tetratricopeptide repeat protein</fullName>
    </recommendedName>
</protein>
<keyword evidence="5" id="KW-1185">Reference proteome</keyword>
<keyword evidence="1" id="KW-0677">Repeat</keyword>
<keyword evidence="2" id="KW-0802">TPR repeat</keyword>
<dbReference type="PANTHER" id="PTHR44227:SF3">
    <property type="entry name" value="PROTEIN O-MANNOSYL-TRANSFERASE TMTC4"/>
    <property type="match status" value="1"/>
</dbReference>
<dbReference type="AlphaFoldDB" id="A0A4Z0M3E4"/>
<evidence type="ECO:0000256" key="1">
    <source>
        <dbReference type="ARBA" id="ARBA00022737"/>
    </source>
</evidence>
<proteinExistence type="predicted"/>
<dbReference type="InterPro" id="IPR052346">
    <property type="entry name" value="O-mannosyl-transferase_TMTC"/>
</dbReference>
<organism evidence="4 5">
    <name type="scientific">Mangrovimicrobium sediminis</name>
    <dbReference type="NCBI Taxonomy" id="2562682"/>
    <lineage>
        <taxon>Bacteria</taxon>
        <taxon>Pseudomonadati</taxon>
        <taxon>Pseudomonadota</taxon>
        <taxon>Gammaproteobacteria</taxon>
        <taxon>Cellvibrionales</taxon>
        <taxon>Halieaceae</taxon>
        <taxon>Mangrovimicrobium</taxon>
    </lineage>
</organism>
<keyword evidence="3" id="KW-0812">Transmembrane</keyword>
<feature type="transmembrane region" description="Helical" evidence="3">
    <location>
        <begin position="336"/>
        <end position="357"/>
    </location>
</feature>
<keyword evidence="3" id="KW-0472">Membrane</keyword>
<comment type="caution">
    <text evidence="4">The sequence shown here is derived from an EMBL/GenBank/DDBJ whole genome shotgun (WGS) entry which is preliminary data.</text>
</comment>
<evidence type="ECO:0008006" key="6">
    <source>
        <dbReference type="Google" id="ProtNLM"/>
    </source>
</evidence>
<feature type="transmembrane region" description="Helical" evidence="3">
    <location>
        <begin position="229"/>
        <end position="249"/>
    </location>
</feature>
<gene>
    <name evidence="4" type="ORF">E4634_07880</name>
</gene>
<evidence type="ECO:0000313" key="5">
    <source>
        <dbReference type="Proteomes" id="UP000298050"/>
    </source>
</evidence>
<dbReference type="RefSeq" id="WP_135442530.1">
    <property type="nucleotide sequence ID" value="NZ_SRLE01000006.1"/>
</dbReference>
<evidence type="ECO:0000313" key="4">
    <source>
        <dbReference type="EMBL" id="TGD74049.1"/>
    </source>
</evidence>
<evidence type="ECO:0000256" key="2">
    <source>
        <dbReference type="ARBA" id="ARBA00022803"/>
    </source>
</evidence>
<accession>A0A4Z0M3E4</accession>
<dbReference type="EMBL" id="SRLE01000006">
    <property type="protein sequence ID" value="TGD74049.1"/>
    <property type="molecule type" value="Genomic_DNA"/>
</dbReference>
<dbReference type="PANTHER" id="PTHR44227">
    <property type="match status" value="1"/>
</dbReference>
<sequence>MSAWLPRVQALPVLLLLLLLGTAAWLYYPGVQGPVLLDDISSLGGLSDVAQAPEQALDYVLGDNSGPLGRGVSMATFVVERLLGGDFATSKLVNICLHLLIGVVVAWLLVLLLAPLECPGSATMAVLCAGLWLLAPLQVSTVLYVVQRMAQLAALFSLLSLVAYIYWRRSLGSGRSRYRYLLLSVAAFTCGVFSKENALVTLPIVLLLEACWLQFRDQGGRVIGWLRKVTYGGLGIGVAAVAVLLAIRWDSLTARYHFRDFTLLERILTEPRILWDYLAQFYWPDIARLGIFHDDFPVSTSLWQPATTLPAILAWVVLLLAVALSWRWSALRRLSFCALFFLAGHSLESTVWPLELYFEHRNYLPSVGLVLLPLTLYALLVKRWRELARPLQAWMAALLLLYAAATSSQVQIWSSAHLLALQQVNGHPDSARANKQLATQLAYAGARDAALKYSQAAYELSSRRAAAGEEHYGDYILRNLALACIARQPLAAEEYRELGRRDPRRPLGVVATMSVVIKLRENDVCADFDWEGFLDHLNALYLQRFDTRLASANMFTALAILANANYRWEDAFEYTARSLQLSPGRTRELLMQLHFATALRRDAEVKNLIAQLQAKRDAGKLSRGERDTLALYLEGED</sequence>
<feature type="transmembrane region" description="Helical" evidence="3">
    <location>
        <begin position="302"/>
        <end position="324"/>
    </location>
</feature>
<dbReference type="Proteomes" id="UP000298050">
    <property type="component" value="Unassembled WGS sequence"/>
</dbReference>
<feature type="transmembrane region" description="Helical" evidence="3">
    <location>
        <begin position="121"/>
        <end position="143"/>
    </location>
</feature>
<dbReference type="OrthoDB" id="8566379at2"/>
<evidence type="ECO:0000256" key="3">
    <source>
        <dbReference type="SAM" id="Phobius"/>
    </source>
</evidence>
<feature type="transmembrane region" description="Helical" evidence="3">
    <location>
        <begin position="149"/>
        <end position="166"/>
    </location>
</feature>
<name>A0A4Z0M3E4_9GAMM</name>
<keyword evidence="3" id="KW-1133">Transmembrane helix</keyword>
<feature type="transmembrane region" description="Helical" evidence="3">
    <location>
        <begin position="393"/>
        <end position="413"/>
    </location>
</feature>
<feature type="transmembrane region" description="Helical" evidence="3">
    <location>
        <begin position="92"/>
        <end position="114"/>
    </location>
</feature>
<reference evidence="4 5" key="1">
    <citation type="submission" date="2019-04" db="EMBL/GenBank/DDBJ databases">
        <title>Taxonomy of novel Haliea sp. from mangrove soil of West Coast of India.</title>
        <authorList>
            <person name="Verma A."/>
            <person name="Kumar P."/>
            <person name="Krishnamurthi S."/>
        </authorList>
    </citation>
    <scope>NUCLEOTIDE SEQUENCE [LARGE SCALE GENOMIC DNA]</scope>
    <source>
        <strain evidence="4 5">SAOS-164</strain>
    </source>
</reference>
<feature type="transmembrane region" description="Helical" evidence="3">
    <location>
        <begin position="363"/>
        <end position="381"/>
    </location>
</feature>